<feature type="domain" description="Predicted pPIWI-associating nuclease group 2" evidence="1">
    <location>
        <begin position="28"/>
        <end position="109"/>
    </location>
</feature>
<keyword evidence="3" id="KW-1185">Reference proteome</keyword>
<dbReference type="Proteomes" id="UP000321523">
    <property type="component" value="Unassembled WGS sequence"/>
</dbReference>
<accession>A0A512DV92</accession>
<evidence type="ECO:0000259" key="1">
    <source>
        <dbReference type="Pfam" id="PF18166"/>
    </source>
</evidence>
<evidence type="ECO:0000313" key="3">
    <source>
        <dbReference type="Proteomes" id="UP000321523"/>
    </source>
</evidence>
<gene>
    <name evidence="2" type="ORF">SAE02_43080</name>
</gene>
<reference evidence="2 3" key="1">
    <citation type="submission" date="2019-07" db="EMBL/GenBank/DDBJ databases">
        <title>Whole genome shotgun sequence of Skermanella aerolata NBRC 106429.</title>
        <authorList>
            <person name="Hosoyama A."/>
            <person name="Uohara A."/>
            <person name="Ohji S."/>
            <person name="Ichikawa N."/>
        </authorList>
    </citation>
    <scope>NUCLEOTIDE SEQUENCE [LARGE SCALE GENOMIC DNA]</scope>
    <source>
        <strain evidence="2 3">NBRC 106429</strain>
    </source>
</reference>
<dbReference type="OrthoDB" id="7993352at2"/>
<dbReference type="RefSeq" id="WP_044429668.1">
    <property type="nucleotide sequence ID" value="NZ_BJYZ01000020.1"/>
</dbReference>
<dbReference type="AlphaFoldDB" id="A0A512DV92"/>
<comment type="caution">
    <text evidence="2">The sequence shown here is derived from an EMBL/GenBank/DDBJ whole genome shotgun (WGS) entry which is preliminary data.</text>
</comment>
<dbReference type="EMBL" id="BJYZ01000020">
    <property type="protein sequence ID" value="GEO40160.1"/>
    <property type="molecule type" value="Genomic_DNA"/>
</dbReference>
<name>A0A512DV92_9PROT</name>
<evidence type="ECO:0000313" key="2">
    <source>
        <dbReference type="EMBL" id="GEO40160.1"/>
    </source>
</evidence>
<organism evidence="2 3">
    <name type="scientific">Skermanella aerolata</name>
    <dbReference type="NCBI Taxonomy" id="393310"/>
    <lineage>
        <taxon>Bacteria</taxon>
        <taxon>Pseudomonadati</taxon>
        <taxon>Pseudomonadota</taxon>
        <taxon>Alphaproteobacteria</taxon>
        <taxon>Rhodospirillales</taxon>
        <taxon>Azospirillaceae</taxon>
        <taxon>Skermanella</taxon>
    </lineage>
</organism>
<protein>
    <recommendedName>
        <fullName evidence="1">Predicted pPIWI-associating nuclease group 2 domain-containing protein</fullName>
    </recommendedName>
</protein>
<sequence length="110" mass="12124">MGQVKFKDDRKPLIAEAMRSSDLTDFACWDDLDALSSETQVANIEVFDDEIMLSGKSFEGAINVYLTLNYGNGDDATWISAAFPGSFSGVLQDRQPVIRNVIVDTSSFYA</sequence>
<proteinExistence type="predicted"/>
<dbReference type="InterPro" id="IPR041584">
    <property type="entry name" value="Put_pPIWI_pnuc_2"/>
</dbReference>
<dbReference type="Pfam" id="PF18166">
    <property type="entry name" value="pP_pnuc_2"/>
    <property type="match status" value="1"/>
</dbReference>